<comment type="subcellular location">
    <subcellularLocation>
        <location evidence="11">Cell membrane</location>
        <topology evidence="11">Single-pass membrane protein</topology>
    </subcellularLocation>
</comment>
<reference evidence="13" key="2">
    <citation type="submission" date="2014-11" db="EMBL/GenBank/DDBJ databases">
        <title>Draft genome sequence of Hydrogenophaga intermedia S1.</title>
        <authorList>
            <person name="Gan H.M."/>
            <person name="Chew T.H."/>
            <person name="Stolz A."/>
        </authorList>
    </citation>
    <scope>NUCLEOTIDE SEQUENCE [LARGE SCALE GENOMIC DNA]</scope>
    <source>
        <strain evidence="13">S1</strain>
    </source>
</reference>
<keyword evidence="12" id="KW-0378">Hydrolase</keyword>
<protein>
    <recommendedName>
        <fullName evidence="11">Potassium-transporting ATPase KdpC subunit</fullName>
    </recommendedName>
    <alternativeName>
        <fullName evidence="11">ATP phosphohydrolase [potassium-transporting] C chain</fullName>
    </alternativeName>
    <alternativeName>
        <fullName evidence="11">Potassium-binding and translocating subunit C</fullName>
    </alternativeName>
    <alternativeName>
        <fullName evidence="11">Potassium-translocating ATPase C chain</fullName>
    </alternativeName>
</protein>
<evidence type="ECO:0000256" key="11">
    <source>
        <dbReference type="HAMAP-Rule" id="MF_00276"/>
    </source>
</evidence>
<dbReference type="NCBIfam" id="TIGR00681">
    <property type="entry name" value="kdpC"/>
    <property type="match status" value="1"/>
</dbReference>
<keyword evidence="13" id="KW-1185">Reference proteome</keyword>
<evidence type="ECO:0000256" key="6">
    <source>
        <dbReference type="ARBA" id="ARBA00022840"/>
    </source>
</evidence>
<evidence type="ECO:0000256" key="4">
    <source>
        <dbReference type="ARBA" id="ARBA00022692"/>
    </source>
</evidence>
<evidence type="ECO:0000256" key="5">
    <source>
        <dbReference type="ARBA" id="ARBA00022741"/>
    </source>
</evidence>
<keyword evidence="1 11" id="KW-0813">Transport</keyword>
<keyword evidence="9 11" id="KW-0406">Ion transport</keyword>
<dbReference type="PANTHER" id="PTHR30042:SF2">
    <property type="entry name" value="POTASSIUM-TRANSPORTING ATPASE KDPC SUBUNIT"/>
    <property type="match status" value="1"/>
</dbReference>
<keyword evidence="3 11" id="KW-0633">Potassium transport</keyword>
<evidence type="ECO:0000313" key="12">
    <source>
        <dbReference type="EMBL" id="CDN88541.1"/>
    </source>
</evidence>
<dbReference type="AlphaFoldDB" id="A0A1L1PVA1"/>
<dbReference type="GO" id="GO:0008556">
    <property type="term" value="F:P-type potassium transmembrane transporter activity"/>
    <property type="evidence" value="ECO:0007669"/>
    <property type="project" value="InterPro"/>
</dbReference>
<accession>A0A1L1PVA1</accession>
<dbReference type="Pfam" id="PF02669">
    <property type="entry name" value="KdpC"/>
    <property type="match status" value="1"/>
</dbReference>
<keyword evidence="2 11" id="KW-1003">Cell membrane</keyword>
<dbReference type="Proteomes" id="UP000028878">
    <property type="component" value="Unassembled WGS sequence"/>
</dbReference>
<proteinExistence type="inferred from homology"/>
<keyword evidence="5 11" id="KW-0547">Nucleotide-binding</keyword>
<name>A0A1L1PVA1_HYDIT</name>
<dbReference type="GO" id="GO:0016787">
    <property type="term" value="F:hydrolase activity"/>
    <property type="evidence" value="ECO:0007669"/>
    <property type="project" value="UniProtKB-KW"/>
</dbReference>
<keyword evidence="6 11" id="KW-0067">ATP-binding</keyword>
<sequence>MTSDNTPTNREGLGSTLRAAVLLFLLLSVVTGLLYPLLLTGTAQTLFPHQANGSLIERDGKPVGSALIGQTFTEPGHFWGRPSATGPAAYNAAASGGSNLGPTSQALQDAVRERVAALRAADPGNTAPVPVDLVTASGSGLDPHISLAAAQYQIDRVARARGLAPDKVQALVDRQAQRPLIPGLGEPRVNVLELNLAIDAAAKPVR</sequence>
<keyword evidence="8 11" id="KW-1133">Transmembrane helix</keyword>
<dbReference type="GO" id="GO:0005886">
    <property type="term" value="C:plasma membrane"/>
    <property type="evidence" value="ECO:0007669"/>
    <property type="project" value="UniProtKB-SubCell"/>
</dbReference>
<evidence type="ECO:0000256" key="2">
    <source>
        <dbReference type="ARBA" id="ARBA00022475"/>
    </source>
</evidence>
<evidence type="ECO:0000256" key="1">
    <source>
        <dbReference type="ARBA" id="ARBA00022448"/>
    </source>
</evidence>
<keyword evidence="7 11" id="KW-0630">Potassium</keyword>
<evidence type="ECO:0000256" key="9">
    <source>
        <dbReference type="ARBA" id="ARBA00023065"/>
    </source>
</evidence>
<dbReference type="GO" id="GO:0005524">
    <property type="term" value="F:ATP binding"/>
    <property type="evidence" value="ECO:0007669"/>
    <property type="project" value="UniProtKB-UniRule"/>
</dbReference>
<organism evidence="12 13">
    <name type="scientific">Hydrogenophaga intermedia</name>
    <dbReference type="NCBI Taxonomy" id="65786"/>
    <lineage>
        <taxon>Bacteria</taxon>
        <taxon>Pseudomonadati</taxon>
        <taxon>Pseudomonadota</taxon>
        <taxon>Betaproteobacteria</taxon>
        <taxon>Burkholderiales</taxon>
        <taxon>Comamonadaceae</taxon>
        <taxon>Hydrogenophaga</taxon>
    </lineage>
</organism>
<comment type="similarity">
    <text evidence="11">Belongs to the KdpC family.</text>
</comment>
<dbReference type="EMBL" id="CCAE010000025">
    <property type="protein sequence ID" value="CDN88541.1"/>
    <property type="molecule type" value="Genomic_DNA"/>
</dbReference>
<comment type="function">
    <text evidence="11">Part of the high-affinity ATP-driven potassium transport (or Kdp) system, which catalyzes the hydrolysis of ATP coupled with the electrogenic transport of potassium into the cytoplasm. This subunit acts as a catalytic chaperone that increases the ATP-binding affinity of the ATP-hydrolyzing subunit KdpB by the formation of a transient KdpB/KdpC/ATP ternary complex.</text>
</comment>
<reference evidence="13" key="1">
    <citation type="submission" date="2014-02" db="EMBL/GenBank/DDBJ databases">
        <authorList>
            <person name="Gan H."/>
        </authorList>
    </citation>
    <scope>NUCLEOTIDE SEQUENCE [LARGE SCALE GENOMIC DNA]</scope>
    <source>
        <strain evidence="13">S1</strain>
    </source>
</reference>
<dbReference type="NCBIfam" id="NF001454">
    <property type="entry name" value="PRK00315.1"/>
    <property type="match status" value="1"/>
</dbReference>
<feature type="transmembrane region" description="Helical" evidence="11">
    <location>
        <begin position="20"/>
        <end position="39"/>
    </location>
</feature>
<evidence type="ECO:0000256" key="8">
    <source>
        <dbReference type="ARBA" id="ARBA00022989"/>
    </source>
</evidence>
<dbReference type="HAMAP" id="MF_00276">
    <property type="entry name" value="KdpC"/>
    <property type="match status" value="1"/>
</dbReference>
<dbReference type="RefSeq" id="WP_009516910.1">
    <property type="nucleotide sequence ID" value="NZ_CCAE010000025.1"/>
</dbReference>
<keyword evidence="4 11" id="KW-0812">Transmembrane</keyword>
<evidence type="ECO:0000256" key="7">
    <source>
        <dbReference type="ARBA" id="ARBA00022958"/>
    </source>
</evidence>
<evidence type="ECO:0000313" key="13">
    <source>
        <dbReference type="Proteomes" id="UP000028878"/>
    </source>
</evidence>
<dbReference type="PANTHER" id="PTHR30042">
    <property type="entry name" value="POTASSIUM-TRANSPORTING ATPASE C CHAIN"/>
    <property type="match status" value="1"/>
</dbReference>
<dbReference type="PIRSF" id="PIRSF001296">
    <property type="entry name" value="K_ATPase_KdpC"/>
    <property type="match status" value="1"/>
</dbReference>
<keyword evidence="10 11" id="KW-0472">Membrane</keyword>
<gene>
    <name evidence="11 12" type="primary">kdpC</name>
    <name evidence="12" type="ORF">BN948_02976</name>
</gene>
<evidence type="ECO:0000256" key="10">
    <source>
        <dbReference type="ARBA" id="ARBA00023136"/>
    </source>
</evidence>
<comment type="subunit">
    <text evidence="11">The system is composed of three essential subunits: KdpA, KdpB and KdpC.</text>
</comment>
<dbReference type="InterPro" id="IPR003820">
    <property type="entry name" value="KdpC"/>
</dbReference>
<evidence type="ECO:0000256" key="3">
    <source>
        <dbReference type="ARBA" id="ARBA00022538"/>
    </source>
</evidence>